<protein>
    <recommendedName>
        <fullName evidence="10">Ig-like domain-containing protein</fullName>
    </recommendedName>
</protein>
<evidence type="ECO:0000313" key="11">
    <source>
        <dbReference type="EMBL" id="KAK9972269.1"/>
    </source>
</evidence>
<dbReference type="GO" id="GO:0005886">
    <property type="term" value="C:plasma membrane"/>
    <property type="evidence" value="ECO:0007669"/>
    <property type="project" value="UniProtKB-SubCell"/>
</dbReference>
<evidence type="ECO:0000313" key="12">
    <source>
        <dbReference type="Proteomes" id="UP001479290"/>
    </source>
</evidence>
<dbReference type="EMBL" id="JAWDJR010000007">
    <property type="protein sequence ID" value="KAK9972269.1"/>
    <property type="molecule type" value="Genomic_DNA"/>
</dbReference>
<dbReference type="InterPro" id="IPR007110">
    <property type="entry name" value="Ig-like_dom"/>
</dbReference>
<dbReference type="GO" id="GO:0009617">
    <property type="term" value="P:response to bacterium"/>
    <property type="evidence" value="ECO:0007669"/>
    <property type="project" value="TreeGrafter"/>
</dbReference>
<keyword evidence="5 8" id="KW-0472">Membrane</keyword>
<proteinExistence type="predicted"/>
<dbReference type="PANTHER" id="PTHR19433">
    <property type="entry name" value="T-CELL RECEPTOR ALPHA CHAIN V REGION-RELATED"/>
    <property type="match status" value="1"/>
</dbReference>
<dbReference type="InterPro" id="IPR036179">
    <property type="entry name" value="Ig-like_dom_sf"/>
</dbReference>
<dbReference type="InterPro" id="IPR003599">
    <property type="entry name" value="Ig_sub"/>
</dbReference>
<name>A0AAW2AHL8_CULAL</name>
<dbReference type="InterPro" id="IPR013783">
    <property type="entry name" value="Ig-like_fold"/>
</dbReference>
<feature type="domain" description="Ig-like" evidence="10">
    <location>
        <begin position="138"/>
        <end position="233"/>
    </location>
</feature>
<evidence type="ECO:0000256" key="7">
    <source>
        <dbReference type="ARBA" id="ARBA00023180"/>
    </source>
</evidence>
<keyword evidence="8" id="KW-1133">Transmembrane helix</keyword>
<dbReference type="CDD" id="cd00099">
    <property type="entry name" value="IgV"/>
    <property type="match status" value="1"/>
</dbReference>
<dbReference type="Pfam" id="PF15330">
    <property type="entry name" value="SIT"/>
    <property type="match status" value="1"/>
</dbReference>
<evidence type="ECO:0000256" key="5">
    <source>
        <dbReference type="ARBA" id="ARBA00023136"/>
    </source>
</evidence>
<dbReference type="Proteomes" id="UP001479290">
    <property type="component" value="Unassembled WGS sequence"/>
</dbReference>
<keyword evidence="6" id="KW-1015">Disulfide bond</keyword>
<dbReference type="AlphaFoldDB" id="A0AAW2AHL8"/>
<dbReference type="SMART" id="SM00409">
    <property type="entry name" value="IG"/>
    <property type="match status" value="2"/>
</dbReference>
<keyword evidence="8" id="KW-0812">Transmembrane</keyword>
<feature type="transmembrane region" description="Helical" evidence="8">
    <location>
        <begin position="258"/>
        <end position="282"/>
    </location>
</feature>
<dbReference type="InterPro" id="IPR052051">
    <property type="entry name" value="TCR_complex_component"/>
</dbReference>
<dbReference type="GO" id="GO:0002376">
    <property type="term" value="P:immune system process"/>
    <property type="evidence" value="ECO:0007669"/>
    <property type="project" value="UniProtKB-KW"/>
</dbReference>
<comment type="subcellular location">
    <subcellularLocation>
        <location evidence="1">Cell membrane</location>
    </subcellularLocation>
</comment>
<dbReference type="Pfam" id="PF07686">
    <property type="entry name" value="V-set"/>
    <property type="match status" value="2"/>
</dbReference>
<dbReference type="InterPro" id="IPR013106">
    <property type="entry name" value="Ig_V-set"/>
</dbReference>
<evidence type="ECO:0000259" key="10">
    <source>
        <dbReference type="PROSITE" id="PS50835"/>
    </source>
</evidence>
<gene>
    <name evidence="11" type="ORF">ABG768_025590</name>
</gene>
<organism evidence="11 12">
    <name type="scientific">Culter alburnus</name>
    <name type="common">Topmouth culter</name>
    <dbReference type="NCBI Taxonomy" id="194366"/>
    <lineage>
        <taxon>Eukaryota</taxon>
        <taxon>Metazoa</taxon>
        <taxon>Chordata</taxon>
        <taxon>Craniata</taxon>
        <taxon>Vertebrata</taxon>
        <taxon>Euteleostomi</taxon>
        <taxon>Actinopterygii</taxon>
        <taxon>Neopterygii</taxon>
        <taxon>Teleostei</taxon>
        <taxon>Ostariophysi</taxon>
        <taxon>Cypriniformes</taxon>
        <taxon>Xenocyprididae</taxon>
        <taxon>Xenocypridinae</taxon>
        <taxon>Culter</taxon>
    </lineage>
</organism>
<evidence type="ECO:0000256" key="4">
    <source>
        <dbReference type="ARBA" id="ARBA00022859"/>
    </source>
</evidence>
<keyword evidence="4" id="KW-0391">Immunity</keyword>
<sequence>MDSIYMILFLFLHEVCEYNCSVAHVDQVLTAQEGDRVLLSCLIIDDQLHRALWYKQVLGEKPVLVVSSYHHSQPNEFSPDFEETHHFHAVRRADSFNLTILRTLKSDSGTYFCAAAFANIVSFGTGTILLVKGADLKPAVIQQPELGVIKPGSNVTLQCSVQVKMCDKGVQLVYWFKQSSDTIHPGMIYTHGDMKNECGKNFAASTSNAQSCLYNLPKINVGLSDAGMYYCAVVTCDEVLFGNGTMLVIEDEFNNESMLYIILIGLAVLCLISLIINMLLCLPMKRKGRMPQQIQTSNDDTTRVQYCNTDDINYAALNLSTKRGQRKRTLEETPYSRPML</sequence>
<keyword evidence="12" id="KW-1185">Reference proteome</keyword>
<evidence type="ECO:0000256" key="3">
    <source>
        <dbReference type="ARBA" id="ARBA00022729"/>
    </source>
</evidence>
<evidence type="ECO:0000256" key="1">
    <source>
        <dbReference type="ARBA" id="ARBA00004236"/>
    </source>
</evidence>
<dbReference type="SUPFAM" id="SSF48726">
    <property type="entry name" value="Immunoglobulin"/>
    <property type="match status" value="2"/>
</dbReference>
<keyword evidence="3 9" id="KW-0732">Signal</keyword>
<dbReference type="PROSITE" id="PS50835">
    <property type="entry name" value="IG_LIKE"/>
    <property type="match status" value="2"/>
</dbReference>
<feature type="chain" id="PRO_5043475294" description="Ig-like domain-containing protein" evidence="9">
    <location>
        <begin position="18"/>
        <end position="340"/>
    </location>
</feature>
<feature type="domain" description="Ig-like" evidence="10">
    <location>
        <begin position="31"/>
        <end position="115"/>
    </location>
</feature>
<evidence type="ECO:0000256" key="2">
    <source>
        <dbReference type="ARBA" id="ARBA00022475"/>
    </source>
</evidence>
<dbReference type="PANTHER" id="PTHR19433:SF133">
    <property type="entry name" value="IMMUNE-TYPE RECEPTOR 5 PRECURSOR-RELATED"/>
    <property type="match status" value="1"/>
</dbReference>
<reference evidence="11 12" key="1">
    <citation type="submission" date="2024-05" db="EMBL/GenBank/DDBJ databases">
        <title>A high-quality chromosomal-level genome assembly of Topmouth culter (Culter alburnus).</title>
        <authorList>
            <person name="Zhao H."/>
        </authorList>
    </citation>
    <scope>NUCLEOTIDE SEQUENCE [LARGE SCALE GENOMIC DNA]</scope>
    <source>
        <strain evidence="11">CATC2023</strain>
        <tissue evidence="11">Muscle</tissue>
    </source>
</reference>
<accession>A0AAW2AHL8</accession>
<feature type="signal peptide" evidence="9">
    <location>
        <begin position="1"/>
        <end position="17"/>
    </location>
</feature>
<evidence type="ECO:0000256" key="6">
    <source>
        <dbReference type="ARBA" id="ARBA00023157"/>
    </source>
</evidence>
<evidence type="ECO:0000256" key="9">
    <source>
        <dbReference type="SAM" id="SignalP"/>
    </source>
</evidence>
<dbReference type="Gene3D" id="2.60.40.10">
    <property type="entry name" value="Immunoglobulins"/>
    <property type="match status" value="2"/>
</dbReference>
<evidence type="ECO:0000256" key="8">
    <source>
        <dbReference type="SAM" id="Phobius"/>
    </source>
</evidence>
<keyword evidence="2" id="KW-1003">Cell membrane</keyword>
<keyword evidence="7" id="KW-0325">Glycoprotein</keyword>
<comment type="caution">
    <text evidence="11">The sequence shown here is derived from an EMBL/GenBank/DDBJ whole genome shotgun (WGS) entry which is preliminary data.</text>
</comment>